<name>A0AAD8IUX4_9APIA</name>
<comment type="similarity">
    <text evidence="1">Belongs to the SurE nucleotidase family.</text>
</comment>
<protein>
    <submittedName>
        <fullName evidence="5">Survival protein SurE-like phosphatase/nucleotidase</fullName>
    </submittedName>
</protein>
<dbReference type="Pfam" id="PF01975">
    <property type="entry name" value="SurE"/>
    <property type="match status" value="1"/>
</dbReference>
<dbReference type="InterPro" id="IPR036523">
    <property type="entry name" value="SurE-like_sf"/>
</dbReference>
<dbReference type="GO" id="GO:0046872">
    <property type="term" value="F:metal ion binding"/>
    <property type="evidence" value="ECO:0007669"/>
    <property type="project" value="UniProtKB-KW"/>
</dbReference>
<dbReference type="Gene3D" id="3.40.1210.10">
    <property type="entry name" value="Survival protein SurE-like phosphatase/nucleotidase"/>
    <property type="match status" value="1"/>
</dbReference>
<dbReference type="HAMAP" id="MF_00060">
    <property type="entry name" value="SurE"/>
    <property type="match status" value="1"/>
</dbReference>
<dbReference type="SUPFAM" id="SSF64167">
    <property type="entry name" value="SurE-like"/>
    <property type="match status" value="1"/>
</dbReference>
<dbReference type="Proteomes" id="UP001237642">
    <property type="component" value="Unassembled WGS sequence"/>
</dbReference>
<dbReference type="PANTHER" id="PTHR30457">
    <property type="entry name" value="5'-NUCLEOTIDASE SURE"/>
    <property type="match status" value="1"/>
</dbReference>
<keyword evidence="3" id="KW-0378">Hydrolase</keyword>
<sequence>MENHHTRPTIMVTNDDGIDGAGLQALVQSLVSTDQYQVLVCAPETERSAVSHSITWMHPLHVKQVEIQGATAYAVSGTPADCASLGISKTLFPVVPDLVISGINMGCNSGYRIMYSGTVAGAREAFFYGIPSISISYDWIGGKSTANDFKLSAEACLPIISAILVEIRSKTYPHMKCFLNIDLPTDISNHKGYKLTKQGSSIIRMGWKKITCEAQVGKILSTMTMVADSTKIDMNGTKVSQESPNSLPFMREILGIKEGEIDADYYSLQQGYITVSPISALTHAEADAEAYFKMWLPGVTNGFSSPAQ</sequence>
<proteinExistence type="inferred from homology"/>
<dbReference type="PANTHER" id="PTHR30457:SF0">
    <property type="entry name" value="PHOSPHATASE, PUTATIVE (AFU_ORTHOLOGUE AFUA_4G01070)-RELATED"/>
    <property type="match status" value="1"/>
</dbReference>
<reference evidence="5" key="2">
    <citation type="submission" date="2023-05" db="EMBL/GenBank/DDBJ databases">
        <authorList>
            <person name="Schelkunov M.I."/>
        </authorList>
    </citation>
    <scope>NUCLEOTIDE SEQUENCE</scope>
    <source>
        <strain evidence="5">Hsosn_3</strain>
        <tissue evidence="5">Leaf</tissue>
    </source>
</reference>
<evidence type="ECO:0000259" key="4">
    <source>
        <dbReference type="Pfam" id="PF01975"/>
    </source>
</evidence>
<organism evidence="5 6">
    <name type="scientific">Heracleum sosnowskyi</name>
    <dbReference type="NCBI Taxonomy" id="360622"/>
    <lineage>
        <taxon>Eukaryota</taxon>
        <taxon>Viridiplantae</taxon>
        <taxon>Streptophyta</taxon>
        <taxon>Embryophyta</taxon>
        <taxon>Tracheophyta</taxon>
        <taxon>Spermatophyta</taxon>
        <taxon>Magnoliopsida</taxon>
        <taxon>eudicotyledons</taxon>
        <taxon>Gunneridae</taxon>
        <taxon>Pentapetalae</taxon>
        <taxon>asterids</taxon>
        <taxon>campanulids</taxon>
        <taxon>Apiales</taxon>
        <taxon>Apiaceae</taxon>
        <taxon>Apioideae</taxon>
        <taxon>apioid superclade</taxon>
        <taxon>Tordylieae</taxon>
        <taxon>Tordyliinae</taxon>
        <taxon>Heracleum</taxon>
    </lineage>
</organism>
<dbReference type="GO" id="GO:0005829">
    <property type="term" value="C:cytosol"/>
    <property type="evidence" value="ECO:0007669"/>
    <property type="project" value="TreeGrafter"/>
</dbReference>
<accession>A0AAD8IUX4</accession>
<dbReference type="EMBL" id="JAUIZM010000004">
    <property type="protein sequence ID" value="KAK1390535.1"/>
    <property type="molecule type" value="Genomic_DNA"/>
</dbReference>
<evidence type="ECO:0000313" key="6">
    <source>
        <dbReference type="Proteomes" id="UP001237642"/>
    </source>
</evidence>
<evidence type="ECO:0000313" key="5">
    <source>
        <dbReference type="EMBL" id="KAK1390535.1"/>
    </source>
</evidence>
<evidence type="ECO:0000256" key="3">
    <source>
        <dbReference type="ARBA" id="ARBA00022801"/>
    </source>
</evidence>
<comment type="caution">
    <text evidence="5">The sequence shown here is derived from an EMBL/GenBank/DDBJ whole genome shotgun (WGS) entry which is preliminary data.</text>
</comment>
<keyword evidence="6" id="KW-1185">Reference proteome</keyword>
<keyword evidence="2" id="KW-0479">Metal-binding</keyword>
<reference evidence="5" key="1">
    <citation type="submission" date="2023-02" db="EMBL/GenBank/DDBJ databases">
        <title>Genome of toxic invasive species Heracleum sosnowskyi carries increased number of genes despite the absence of recent whole-genome duplications.</title>
        <authorList>
            <person name="Schelkunov M."/>
            <person name="Shtratnikova V."/>
            <person name="Makarenko M."/>
            <person name="Klepikova A."/>
            <person name="Omelchenko D."/>
            <person name="Novikova G."/>
            <person name="Obukhova E."/>
            <person name="Bogdanov V."/>
            <person name="Penin A."/>
            <person name="Logacheva M."/>
        </authorList>
    </citation>
    <scope>NUCLEOTIDE SEQUENCE</scope>
    <source>
        <strain evidence="5">Hsosn_3</strain>
        <tissue evidence="5">Leaf</tissue>
    </source>
</reference>
<dbReference type="AlphaFoldDB" id="A0AAD8IUX4"/>
<dbReference type="InterPro" id="IPR030048">
    <property type="entry name" value="SurE"/>
</dbReference>
<dbReference type="GO" id="GO:0008252">
    <property type="term" value="F:nucleotidase activity"/>
    <property type="evidence" value="ECO:0007669"/>
    <property type="project" value="InterPro"/>
</dbReference>
<dbReference type="NCBIfam" id="TIGR00087">
    <property type="entry name" value="surE"/>
    <property type="match status" value="1"/>
</dbReference>
<gene>
    <name evidence="5" type="ORF">POM88_018713</name>
</gene>
<evidence type="ECO:0000256" key="1">
    <source>
        <dbReference type="ARBA" id="ARBA00011062"/>
    </source>
</evidence>
<evidence type="ECO:0000256" key="2">
    <source>
        <dbReference type="ARBA" id="ARBA00022723"/>
    </source>
</evidence>
<feature type="domain" description="Survival protein SurE-like phosphatase/nucleotidase" evidence="4">
    <location>
        <begin position="10"/>
        <end position="201"/>
    </location>
</feature>
<dbReference type="InterPro" id="IPR002828">
    <property type="entry name" value="SurE-like_Pase/nucleotidase"/>
</dbReference>